<organism evidence="6 7">
    <name type="scientific">Rossellomorea marisflavi</name>
    <dbReference type="NCBI Taxonomy" id="189381"/>
    <lineage>
        <taxon>Bacteria</taxon>
        <taxon>Bacillati</taxon>
        <taxon>Bacillota</taxon>
        <taxon>Bacilli</taxon>
        <taxon>Bacillales</taxon>
        <taxon>Bacillaceae</taxon>
        <taxon>Rossellomorea</taxon>
    </lineage>
</organism>
<dbReference type="InterPro" id="IPR036259">
    <property type="entry name" value="MFS_trans_sf"/>
</dbReference>
<protein>
    <submittedName>
        <fullName evidence="6">Transporter</fullName>
    </submittedName>
</protein>
<evidence type="ECO:0000313" key="7">
    <source>
        <dbReference type="Proteomes" id="UP000076510"/>
    </source>
</evidence>
<dbReference type="EMBL" id="LQQY01000044">
    <property type="protein sequence ID" value="KZE44298.1"/>
    <property type="molecule type" value="Genomic_DNA"/>
</dbReference>
<dbReference type="Gene3D" id="1.20.1250.20">
    <property type="entry name" value="MFS general substrate transporter like domains"/>
    <property type="match status" value="2"/>
</dbReference>
<dbReference type="Proteomes" id="UP000076510">
    <property type="component" value="Unassembled WGS sequence"/>
</dbReference>
<dbReference type="SUPFAM" id="SSF103473">
    <property type="entry name" value="MFS general substrate transporter"/>
    <property type="match status" value="1"/>
</dbReference>
<dbReference type="PATRIC" id="fig|189381.11.peg.1733"/>
<keyword evidence="4" id="KW-1133">Transmembrane helix</keyword>
<evidence type="ECO:0000256" key="2">
    <source>
        <dbReference type="ARBA" id="ARBA00022448"/>
    </source>
</evidence>
<dbReference type="GO" id="GO:0022857">
    <property type="term" value="F:transmembrane transporter activity"/>
    <property type="evidence" value="ECO:0007669"/>
    <property type="project" value="InterPro"/>
</dbReference>
<dbReference type="PANTHER" id="PTHR23523:SF2">
    <property type="entry name" value="2-NITROIMIDAZOLE TRANSPORTER"/>
    <property type="match status" value="1"/>
</dbReference>
<reference evidence="7" key="1">
    <citation type="submission" date="2016-01" db="EMBL/GenBank/DDBJ databases">
        <title>Whole genome sequencing of Bhargavaea cecembensis T14.</title>
        <authorList>
            <person name="Hong K.W."/>
        </authorList>
    </citation>
    <scope>NUCLEOTIDE SEQUENCE [LARGE SCALE GENOMIC DNA]</scope>
    <source>
        <strain evidence="7">M19</strain>
    </source>
</reference>
<dbReference type="PANTHER" id="PTHR23523">
    <property type="match status" value="1"/>
</dbReference>
<evidence type="ECO:0000256" key="3">
    <source>
        <dbReference type="ARBA" id="ARBA00022692"/>
    </source>
</evidence>
<evidence type="ECO:0000256" key="4">
    <source>
        <dbReference type="ARBA" id="ARBA00022989"/>
    </source>
</evidence>
<dbReference type="RefSeq" id="WP_048004691.1">
    <property type="nucleotide sequence ID" value="NZ_CP047095.1"/>
</dbReference>
<evidence type="ECO:0000313" key="6">
    <source>
        <dbReference type="EMBL" id="KZE44298.1"/>
    </source>
</evidence>
<dbReference type="CDD" id="cd17339">
    <property type="entry name" value="MFS_NIMT_CynX_like"/>
    <property type="match status" value="1"/>
</dbReference>
<name>A0A0J5V3R5_9BACI</name>
<dbReference type="GO" id="GO:0005886">
    <property type="term" value="C:plasma membrane"/>
    <property type="evidence" value="ECO:0007669"/>
    <property type="project" value="UniProtKB-SubCell"/>
</dbReference>
<dbReference type="AlphaFoldDB" id="A0A0J5V3R5"/>
<evidence type="ECO:0000256" key="1">
    <source>
        <dbReference type="ARBA" id="ARBA00004651"/>
    </source>
</evidence>
<proteinExistence type="predicted"/>
<comment type="subcellular location">
    <subcellularLocation>
        <location evidence="1">Cell membrane</location>
        <topology evidence="1">Multi-pass membrane protein</topology>
    </subcellularLocation>
</comment>
<evidence type="ECO:0000256" key="5">
    <source>
        <dbReference type="ARBA" id="ARBA00023136"/>
    </source>
</evidence>
<keyword evidence="3" id="KW-0812">Transmembrane</keyword>
<dbReference type="OrthoDB" id="9797740at2"/>
<dbReference type="InterPro" id="IPR020846">
    <property type="entry name" value="MFS_dom"/>
</dbReference>
<dbReference type="InterPro" id="IPR052524">
    <property type="entry name" value="MFS_Cyanate_Porter"/>
</dbReference>
<dbReference type="PROSITE" id="PS50850">
    <property type="entry name" value="MFS"/>
    <property type="match status" value="1"/>
</dbReference>
<accession>A0A0J5V3R5</accession>
<dbReference type="Pfam" id="PF07690">
    <property type="entry name" value="MFS_1"/>
    <property type="match status" value="1"/>
</dbReference>
<keyword evidence="5" id="KW-0472">Membrane</keyword>
<comment type="caution">
    <text evidence="6">The sequence shown here is derived from an EMBL/GenBank/DDBJ whole genome shotgun (WGS) entry which is preliminary data.</text>
</comment>
<gene>
    <name evidence="6" type="ORF">AV649_08335</name>
</gene>
<sequence length="389" mass="42016">MQEAKQQQAGWIAVIGVIFIAMNLRAPITSVGPLIPLIQGDFHFSNAVAGSIMTIPLIAFALFSPFAPRLSLKFGLEPVIYTALVVLLAGMVLRVFPHGSWLFVGTGLVGIAIAICNVLMPALVKKSFPMKVGLITGVYGISMNVFGSLASGVSVPLAQSSSLGWRASLGVWAFLAVLSVILWSFLLKSVKKEKVIEPPAVKVRMWNSLKAWHVTIFMGIQSFMFYTLLTWLPAILHDQGYTLNEAGWVVSTLQMAIIPMTFIIPVVAEKMSDQRWLTIGSVILLFLGLIGLITGFLTVLSVLLIGVGIGTMFGLAMMFFVLRTTDSAQAAGLSGMAQSMGYLLAAVGPVFFGYLHDLFANWTIPFILLMLLTLIQLFVGIGASKGKLE</sequence>
<keyword evidence="2" id="KW-0813">Transport</keyword>
<dbReference type="InterPro" id="IPR011701">
    <property type="entry name" value="MFS"/>
</dbReference>